<evidence type="ECO:0000313" key="4">
    <source>
        <dbReference type="Proteomes" id="UP000282060"/>
    </source>
</evidence>
<feature type="transmembrane region" description="Helical" evidence="1">
    <location>
        <begin position="30"/>
        <end position="54"/>
    </location>
</feature>
<dbReference type="Gene3D" id="6.10.140.1340">
    <property type="match status" value="1"/>
</dbReference>
<name>A0A3S0IFD7_9GAMM</name>
<feature type="transmembrane region" description="Helical" evidence="1">
    <location>
        <begin position="7"/>
        <end position="24"/>
    </location>
</feature>
<evidence type="ECO:0000259" key="2">
    <source>
        <dbReference type="Pfam" id="PF11127"/>
    </source>
</evidence>
<feature type="domain" description="Inner membrane protein YgaP-like transmembrane" evidence="2">
    <location>
        <begin position="2"/>
        <end position="64"/>
    </location>
</feature>
<evidence type="ECO:0000313" key="3">
    <source>
        <dbReference type="EMBL" id="RTR34272.1"/>
    </source>
</evidence>
<dbReference type="OrthoDB" id="9799383at2"/>
<dbReference type="RefSeq" id="WP_126503357.1">
    <property type="nucleotide sequence ID" value="NZ_RXNV01000001.1"/>
</dbReference>
<proteinExistence type="predicted"/>
<evidence type="ECO:0000256" key="1">
    <source>
        <dbReference type="SAM" id="Phobius"/>
    </source>
</evidence>
<keyword evidence="1" id="KW-0472">Membrane</keyword>
<dbReference type="InterPro" id="IPR021309">
    <property type="entry name" value="YgaP-like_TM"/>
</dbReference>
<dbReference type="Proteomes" id="UP000282060">
    <property type="component" value="Unassembled WGS sequence"/>
</dbReference>
<gene>
    <name evidence="3" type="ORF">EKG39_00915</name>
</gene>
<protein>
    <submittedName>
        <fullName evidence="3">DUF2892 domain-containing protein</fullName>
    </submittedName>
</protein>
<keyword evidence="4" id="KW-1185">Reference proteome</keyword>
<comment type="caution">
    <text evidence="3">The sequence shown here is derived from an EMBL/GenBank/DDBJ whole genome shotgun (WGS) entry which is preliminary data.</text>
</comment>
<dbReference type="EMBL" id="RXNV01000001">
    <property type="protein sequence ID" value="RTR34272.1"/>
    <property type="molecule type" value="Genomic_DNA"/>
</dbReference>
<sequence length="72" mass="7861">MSIERAIMAFAGMMVLLSIVLTTLVHANFIWLTVFVGVNLFQSAFTGFCPVAILMKKLGVKTEAEQALIKAN</sequence>
<reference evidence="3 4" key="1">
    <citation type="submission" date="2018-12" db="EMBL/GenBank/DDBJ databases">
        <authorList>
            <person name="Yu L."/>
        </authorList>
    </citation>
    <scope>NUCLEOTIDE SEQUENCE [LARGE SCALE GENOMIC DNA]</scope>
    <source>
        <strain evidence="3 4">HAW-EB5</strain>
    </source>
</reference>
<accession>A0A3S0IFD7</accession>
<keyword evidence="1" id="KW-1133">Transmembrane helix</keyword>
<keyword evidence="1" id="KW-0812">Transmembrane</keyword>
<dbReference type="AlphaFoldDB" id="A0A3S0IFD7"/>
<organism evidence="3 4">
    <name type="scientific">Shewanella atlantica</name>
    <dbReference type="NCBI Taxonomy" id="271099"/>
    <lineage>
        <taxon>Bacteria</taxon>
        <taxon>Pseudomonadati</taxon>
        <taxon>Pseudomonadota</taxon>
        <taxon>Gammaproteobacteria</taxon>
        <taxon>Alteromonadales</taxon>
        <taxon>Shewanellaceae</taxon>
        <taxon>Shewanella</taxon>
    </lineage>
</organism>
<dbReference type="Pfam" id="PF11127">
    <property type="entry name" value="YgaP-like_TM"/>
    <property type="match status" value="1"/>
</dbReference>